<dbReference type="VEuPathDB" id="TrichDB:TVAGG3_0658420"/>
<dbReference type="EMBL" id="DS121205">
    <property type="protein sequence ID" value="EAX78671.1"/>
    <property type="molecule type" value="Genomic_DNA"/>
</dbReference>
<evidence type="ECO:0000313" key="1">
    <source>
        <dbReference type="EMBL" id="EAX66994.1"/>
    </source>
</evidence>
<dbReference type="RefSeq" id="XP_001291601.1">
    <property type="nucleotide sequence ID" value="XM_001291600.1"/>
</dbReference>
<evidence type="ECO:0000313" key="2">
    <source>
        <dbReference type="EMBL" id="EAX78671.1"/>
    </source>
</evidence>
<accession>A2EEE8</accession>
<gene>
    <name evidence="3" type="ORF">TVAG_486010</name>
    <name evidence="1" type="ORF">TVAG_502020</name>
    <name evidence="2" type="ORF">TVAG_506040</name>
</gene>
<evidence type="ECO:0000313" key="4">
    <source>
        <dbReference type="Proteomes" id="UP000001542"/>
    </source>
</evidence>
<dbReference type="KEGG" id="tva:4724250"/>
<dbReference type="RefSeq" id="XP_001321177.1">
    <property type="nucleotide sequence ID" value="XM_001321142.1"/>
</dbReference>
<reference evidence="3" key="1">
    <citation type="submission" date="2006-10" db="EMBL/GenBank/DDBJ databases">
        <authorList>
            <person name="Amadeo P."/>
            <person name="Zhao Q."/>
            <person name="Wortman J."/>
            <person name="Fraser-Liggett C."/>
            <person name="Carlton J."/>
        </authorList>
    </citation>
    <scope>NUCLEOTIDE SEQUENCE</scope>
    <source>
        <strain evidence="3">G3</strain>
    </source>
</reference>
<protein>
    <submittedName>
        <fullName evidence="3">Uncharacterized protein</fullName>
    </submittedName>
</protein>
<dbReference type="AlphaFoldDB" id="A2EEE8"/>
<keyword evidence="4" id="KW-1185">Reference proteome</keyword>
<sequence>MTDSSEADHKLDNIDCTDFLHISPFYCYCLVLKGLPPSKISHDERKKMKDSWKDLKTSFKLYYVDMANSKCGGKWNSDKFYEKDGVIIAQKTQLPVQRFTPITDIIDLQNNQQNNDFNSVLNKIENTINLTTKMHLYDTNNWAGFSN</sequence>
<reference evidence="3" key="2">
    <citation type="journal article" date="2007" name="Science">
        <title>Draft genome sequence of the sexually transmitted pathogen Trichomonas vaginalis.</title>
        <authorList>
            <person name="Carlton J.M."/>
            <person name="Hirt R.P."/>
            <person name="Silva J.C."/>
            <person name="Delcher A.L."/>
            <person name="Schatz M."/>
            <person name="Zhao Q."/>
            <person name="Wortman J.R."/>
            <person name="Bidwell S.L."/>
            <person name="Alsmark U.C.M."/>
            <person name="Besteiro S."/>
            <person name="Sicheritz-Ponten T."/>
            <person name="Noel C.J."/>
            <person name="Dacks J.B."/>
            <person name="Foster P.G."/>
            <person name="Simillion C."/>
            <person name="Van de Peer Y."/>
            <person name="Miranda-Saavedra D."/>
            <person name="Barton G.J."/>
            <person name="Westrop G.D."/>
            <person name="Mueller S."/>
            <person name="Dessi D."/>
            <person name="Fiori P.L."/>
            <person name="Ren Q."/>
            <person name="Paulsen I."/>
            <person name="Zhang H."/>
            <person name="Bastida-Corcuera F.D."/>
            <person name="Simoes-Barbosa A."/>
            <person name="Brown M.T."/>
            <person name="Hayes R.D."/>
            <person name="Mukherjee M."/>
            <person name="Okumura C.Y."/>
            <person name="Schneider R."/>
            <person name="Smith A.J."/>
            <person name="Vanacova S."/>
            <person name="Villalvazo M."/>
            <person name="Haas B.J."/>
            <person name="Pertea M."/>
            <person name="Feldblyum T.V."/>
            <person name="Utterback T.R."/>
            <person name="Shu C.L."/>
            <person name="Osoegawa K."/>
            <person name="de Jong P.J."/>
            <person name="Hrdy I."/>
            <person name="Horvathova L."/>
            <person name="Zubacova Z."/>
            <person name="Dolezal P."/>
            <person name="Malik S.B."/>
            <person name="Logsdon J.M. Jr."/>
            <person name="Henze K."/>
            <person name="Gupta A."/>
            <person name="Wang C.C."/>
            <person name="Dunne R.L."/>
            <person name="Upcroft J.A."/>
            <person name="Upcroft P."/>
            <person name="White O."/>
            <person name="Salzberg S.L."/>
            <person name="Tang P."/>
            <person name="Chiu C.-H."/>
            <person name="Lee Y.-S."/>
            <person name="Embley T.M."/>
            <person name="Coombs G.H."/>
            <person name="Mottram J.C."/>
            <person name="Tachezy J."/>
            <person name="Fraser-Liggett C.M."/>
            <person name="Johnson P.J."/>
        </authorList>
    </citation>
    <scope>NUCLEOTIDE SEQUENCE [LARGE SCALE GENOMIC DNA]</scope>
    <source>
        <strain evidence="3">G3</strain>
    </source>
</reference>
<dbReference type="VEuPathDB" id="TrichDB:TVAGG3_0691420"/>
<proteinExistence type="predicted"/>
<name>A2EEE8_TRIV3</name>
<dbReference type="KEGG" id="tva:4766865"/>
<organism evidence="3 4">
    <name type="scientific">Trichomonas vaginalis (strain ATCC PRA-98 / G3)</name>
    <dbReference type="NCBI Taxonomy" id="412133"/>
    <lineage>
        <taxon>Eukaryota</taxon>
        <taxon>Metamonada</taxon>
        <taxon>Parabasalia</taxon>
        <taxon>Trichomonadida</taxon>
        <taxon>Trichomonadidae</taxon>
        <taxon>Trichomonas</taxon>
    </lineage>
</organism>
<dbReference type="EMBL" id="DS144674">
    <property type="protein sequence ID" value="EAX66994.1"/>
    <property type="molecule type" value="Genomic_DNA"/>
</dbReference>
<dbReference type="VEuPathDB" id="TrichDB:TVAG_486010"/>
<dbReference type="Proteomes" id="UP000001542">
    <property type="component" value="Unassembled WGS sequence"/>
</dbReference>
<evidence type="ECO:0000313" key="3">
    <source>
        <dbReference type="EMBL" id="EAY08954.1"/>
    </source>
</evidence>
<dbReference type="EMBL" id="DS113367">
    <property type="protein sequence ID" value="EAY08954.1"/>
    <property type="molecule type" value="Genomic_DNA"/>
</dbReference>